<dbReference type="EMBL" id="BMZN01000002">
    <property type="protein sequence ID" value="GHC44165.1"/>
    <property type="molecule type" value="Genomic_DNA"/>
</dbReference>
<organism evidence="2 3">
    <name type="scientific">Alcaligenes pakistanensis</name>
    <dbReference type="NCBI Taxonomy" id="1482717"/>
    <lineage>
        <taxon>Bacteria</taxon>
        <taxon>Pseudomonadati</taxon>
        <taxon>Pseudomonadota</taxon>
        <taxon>Betaproteobacteria</taxon>
        <taxon>Burkholderiales</taxon>
        <taxon>Alcaligenaceae</taxon>
        <taxon>Alcaligenes</taxon>
    </lineage>
</organism>
<keyword evidence="1" id="KW-1133">Transmembrane helix</keyword>
<proteinExistence type="predicted"/>
<gene>
    <name evidence="2" type="ORF">GCM10010096_14200</name>
</gene>
<keyword evidence="1" id="KW-0812">Transmembrane</keyword>
<dbReference type="AlphaFoldDB" id="A0A8H9II99"/>
<evidence type="ECO:0000313" key="2">
    <source>
        <dbReference type="EMBL" id="GHC44165.1"/>
    </source>
</evidence>
<dbReference type="RefSeq" id="WP_189391844.1">
    <property type="nucleotide sequence ID" value="NZ_BMZN01000002.1"/>
</dbReference>
<sequence>MTTLSLTNVTVRSDDSSRSEGWLTVEFSNGHTINAYCPEGNDNWTQGTQRLCANDQEPGLQNVLVDKLLLQAANDGGYIVLQADLPRAAIPMTYARPANEHVYMELPHQQQSVLSADFLLIAAIIAAALCGLKWLFEKYLLPKL</sequence>
<comment type="caution">
    <text evidence="2">The sequence shown here is derived from an EMBL/GenBank/DDBJ whole genome shotgun (WGS) entry which is preliminary data.</text>
</comment>
<evidence type="ECO:0000256" key="1">
    <source>
        <dbReference type="SAM" id="Phobius"/>
    </source>
</evidence>
<name>A0A8H9II99_9BURK</name>
<feature type="transmembrane region" description="Helical" evidence="1">
    <location>
        <begin position="118"/>
        <end position="136"/>
    </location>
</feature>
<keyword evidence="1" id="KW-0472">Membrane</keyword>
<reference evidence="3" key="1">
    <citation type="journal article" date="2019" name="Int. J. Syst. Evol. Microbiol.">
        <title>The Global Catalogue of Microorganisms (GCM) 10K type strain sequencing project: providing services to taxonomists for standard genome sequencing and annotation.</title>
        <authorList>
            <consortium name="The Broad Institute Genomics Platform"/>
            <consortium name="The Broad Institute Genome Sequencing Center for Infectious Disease"/>
            <person name="Wu L."/>
            <person name="Ma J."/>
        </authorList>
    </citation>
    <scope>NUCLEOTIDE SEQUENCE [LARGE SCALE GENOMIC DNA]</scope>
    <source>
        <strain evidence="3">KCTC 42083</strain>
    </source>
</reference>
<dbReference type="Proteomes" id="UP000608923">
    <property type="component" value="Unassembled WGS sequence"/>
</dbReference>
<evidence type="ECO:0000313" key="3">
    <source>
        <dbReference type="Proteomes" id="UP000608923"/>
    </source>
</evidence>
<accession>A0A8H9II99</accession>
<keyword evidence="3" id="KW-1185">Reference proteome</keyword>
<protein>
    <submittedName>
        <fullName evidence="2">Uncharacterized protein</fullName>
    </submittedName>
</protein>